<evidence type="ECO:0000313" key="1">
    <source>
        <dbReference type="EMBL" id="KAK9698779.1"/>
    </source>
</evidence>
<dbReference type="InterPro" id="IPR036875">
    <property type="entry name" value="Znf_CCHC_sf"/>
</dbReference>
<dbReference type="GO" id="GO:0008270">
    <property type="term" value="F:zinc ion binding"/>
    <property type="evidence" value="ECO:0007669"/>
    <property type="project" value="InterPro"/>
</dbReference>
<evidence type="ECO:0008006" key="3">
    <source>
        <dbReference type="Google" id="ProtNLM"/>
    </source>
</evidence>
<protein>
    <recommendedName>
        <fullName evidence="3">Polyprotein</fullName>
    </recommendedName>
</protein>
<dbReference type="PANTHER" id="PTHR34222:SF33">
    <property type="entry name" value="RETROTRANSPOSON GAG DOMAIN-CONTAINING PROTEIN"/>
    <property type="match status" value="1"/>
</dbReference>
<dbReference type="AlphaFoldDB" id="A0AAW1J874"/>
<dbReference type="Proteomes" id="UP001443914">
    <property type="component" value="Unassembled WGS sequence"/>
</dbReference>
<gene>
    <name evidence="1" type="ORF">RND81_08G130600</name>
</gene>
<evidence type="ECO:0000313" key="2">
    <source>
        <dbReference type="Proteomes" id="UP001443914"/>
    </source>
</evidence>
<comment type="caution">
    <text evidence="1">The sequence shown here is derived from an EMBL/GenBank/DDBJ whole genome shotgun (WGS) entry which is preliminary data.</text>
</comment>
<organism evidence="1 2">
    <name type="scientific">Saponaria officinalis</name>
    <name type="common">Common soapwort</name>
    <name type="synonym">Lychnis saponaria</name>
    <dbReference type="NCBI Taxonomy" id="3572"/>
    <lineage>
        <taxon>Eukaryota</taxon>
        <taxon>Viridiplantae</taxon>
        <taxon>Streptophyta</taxon>
        <taxon>Embryophyta</taxon>
        <taxon>Tracheophyta</taxon>
        <taxon>Spermatophyta</taxon>
        <taxon>Magnoliopsida</taxon>
        <taxon>eudicotyledons</taxon>
        <taxon>Gunneridae</taxon>
        <taxon>Pentapetalae</taxon>
        <taxon>Caryophyllales</taxon>
        <taxon>Caryophyllaceae</taxon>
        <taxon>Caryophylleae</taxon>
        <taxon>Saponaria</taxon>
    </lineage>
</organism>
<dbReference type="SUPFAM" id="SSF57756">
    <property type="entry name" value="Retrovirus zinc finger-like domains"/>
    <property type="match status" value="1"/>
</dbReference>
<dbReference type="GO" id="GO:0003676">
    <property type="term" value="F:nucleic acid binding"/>
    <property type="evidence" value="ECO:0007669"/>
    <property type="project" value="InterPro"/>
</dbReference>
<accession>A0AAW1J874</accession>
<name>A0AAW1J874_SAPOF</name>
<proteinExistence type="predicted"/>
<dbReference type="EMBL" id="JBDFQZ010000008">
    <property type="protein sequence ID" value="KAK9698779.1"/>
    <property type="molecule type" value="Genomic_DNA"/>
</dbReference>
<keyword evidence="2" id="KW-1185">Reference proteome</keyword>
<reference evidence="1" key="1">
    <citation type="submission" date="2024-03" db="EMBL/GenBank/DDBJ databases">
        <title>WGS assembly of Saponaria officinalis var. Norfolk2.</title>
        <authorList>
            <person name="Jenkins J."/>
            <person name="Shu S."/>
            <person name="Grimwood J."/>
            <person name="Barry K."/>
            <person name="Goodstein D."/>
            <person name="Schmutz J."/>
            <person name="Leebens-Mack J."/>
            <person name="Osbourn A."/>
        </authorList>
    </citation>
    <scope>NUCLEOTIDE SEQUENCE [LARGE SCALE GENOMIC DNA]</scope>
    <source>
        <strain evidence="1">JIC</strain>
    </source>
</reference>
<sequence length="240" mass="26996">MNCVKDMIGKSNGAQLYGVHKKLTAFSQGDDSIAGYFTKIKSIWDEIDAMGLNPNCTCTCTCGAAEKRAKFQQDQRVVQFLMGLNDTFNVIRRTILMQTPLRSLASVYSNLVQEEKQREIHNFSQIGGESASFYAKNHRGNVGTGSVQYNRHDYRGKSFYTPDSRKPITCNYCKKPGHTVDKCYKLQNNRNKRFANNVQNDGILGAYENYTSGHDMGADSNSSGVPPDLLYQLKNFLQKL</sequence>
<dbReference type="PANTHER" id="PTHR34222">
    <property type="entry name" value="GAG_PRE-INTEGRS DOMAIN-CONTAINING PROTEIN"/>
    <property type="match status" value="1"/>
</dbReference>